<evidence type="ECO:0000313" key="2">
    <source>
        <dbReference type="EMBL" id="TMJ10598.1"/>
    </source>
</evidence>
<name>A0A537LRG0_9BACT</name>
<keyword evidence="1" id="KW-1133">Transmembrane helix</keyword>
<dbReference type="EMBL" id="VBAM01000293">
    <property type="protein sequence ID" value="TMJ10598.1"/>
    <property type="molecule type" value="Genomic_DNA"/>
</dbReference>
<keyword evidence="2" id="KW-0808">Transferase</keyword>
<protein>
    <submittedName>
        <fullName evidence="2">Phospholipid carrier-dependent glycosyltransferase</fullName>
    </submittedName>
</protein>
<proteinExistence type="predicted"/>
<gene>
    <name evidence="2" type="ORF">E6H02_07950</name>
</gene>
<organism evidence="2 3">
    <name type="scientific">Candidatus Segetimicrobium genomatis</name>
    <dbReference type="NCBI Taxonomy" id="2569760"/>
    <lineage>
        <taxon>Bacteria</taxon>
        <taxon>Bacillati</taxon>
        <taxon>Candidatus Sysuimicrobiota</taxon>
        <taxon>Candidatus Sysuimicrobiia</taxon>
        <taxon>Candidatus Sysuimicrobiales</taxon>
        <taxon>Candidatus Segetimicrobiaceae</taxon>
        <taxon>Candidatus Segetimicrobium</taxon>
    </lineage>
</organism>
<reference evidence="2 3" key="1">
    <citation type="journal article" date="2019" name="Nat. Microbiol.">
        <title>Mediterranean grassland soil C-N compound turnover is dependent on rainfall and depth, and is mediated by genomically divergent microorganisms.</title>
        <authorList>
            <person name="Diamond S."/>
            <person name="Andeer P.F."/>
            <person name="Li Z."/>
            <person name="Crits-Christoph A."/>
            <person name="Burstein D."/>
            <person name="Anantharaman K."/>
            <person name="Lane K.R."/>
            <person name="Thomas B.C."/>
            <person name="Pan C."/>
            <person name="Northen T.R."/>
            <person name="Banfield J.F."/>
        </authorList>
    </citation>
    <scope>NUCLEOTIDE SEQUENCE [LARGE SCALE GENOMIC DNA]</scope>
    <source>
        <strain evidence="2">NP_5</strain>
    </source>
</reference>
<keyword evidence="1" id="KW-0812">Transmembrane</keyword>
<feature type="non-terminal residue" evidence="2">
    <location>
        <position position="186"/>
    </location>
</feature>
<dbReference type="AlphaFoldDB" id="A0A537LRG0"/>
<accession>A0A537LRG0</accession>
<sequence>MLCVSEGRKRDGAGWHQIAAALLISAFLLQTILSLKDNSTVTDEAFDIASGYSYWITRDGRMNREHPPLVKLWLSLPLLPLGLKVPTEAPSWRTGAEGAFSVAFLYQDLRNVGRILFRARISIVLLGVLLALFVRRWAGELWGPEAGLAALFLYVFEPNTIAHSSIGTLDLALTAFTFISMYFVWQ</sequence>
<feature type="transmembrane region" description="Helical" evidence="1">
    <location>
        <begin position="115"/>
        <end position="134"/>
    </location>
</feature>
<evidence type="ECO:0000256" key="1">
    <source>
        <dbReference type="SAM" id="Phobius"/>
    </source>
</evidence>
<dbReference type="Proteomes" id="UP000320393">
    <property type="component" value="Unassembled WGS sequence"/>
</dbReference>
<evidence type="ECO:0000313" key="3">
    <source>
        <dbReference type="Proteomes" id="UP000320393"/>
    </source>
</evidence>
<feature type="transmembrane region" description="Helical" evidence="1">
    <location>
        <begin position="161"/>
        <end position="185"/>
    </location>
</feature>
<comment type="caution">
    <text evidence="2">The sequence shown here is derived from an EMBL/GenBank/DDBJ whole genome shotgun (WGS) entry which is preliminary data.</text>
</comment>
<dbReference type="GO" id="GO:0016740">
    <property type="term" value="F:transferase activity"/>
    <property type="evidence" value="ECO:0007669"/>
    <property type="project" value="UniProtKB-KW"/>
</dbReference>
<feature type="transmembrane region" description="Helical" evidence="1">
    <location>
        <begin position="15"/>
        <end position="35"/>
    </location>
</feature>
<keyword evidence="1" id="KW-0472">Membrane</keyword>